<organism evidence="2 3">
    <name type="scientific">Paenibacillus lutrae</name>
    <dbReference type="NCBI Taxonomy" id="2078573"/>
    <lineage>
        <taxon>Bacteria</taxon>
        <taxon>Bacillati</taxon>
        <taxon>Bacillota</taxon>
        <taxon>Bacilli</taxon>
        <taxon>Bacillales</taxon>
        <taxon>Paenibacillaceae</taxon>
        <taxon>Paenibacillus</taxon>
    </lineage>
</organism>
<keyword evidence="1" id="KW-0812">Transmembrane</keyword>
<keyword evidence="3" id="KW-1185">Reference proteome</keyword>
<gene>
    <name evidence="2" type="ORF">EDM21_17545</name>
</gene>
<dbReference type="AlphaFoldDB" id="A0A7X3FKC3"/>
<protein>
    <recommendedName>
        <fullName evidence="4">Zf-HC2 domain-containing protein</fullName>
    </recommendedName>
</protein>
<feature type="transmembrane region" description="Helical" evidence="1">
    <location>
        <begin position="97"/>
        <end position="115"/>
    </location>
</feature>
<reference evidence="2 3" key="1">
    <citation type="journal article" date="2019" name="Microorganisms">
        <title>Paenibacillus lutrae sp. nov., A Chitinolytic Species Isolated from A River Otter in Castril Natural Park, Granada, Spain.</title>
        <authorList>
            <person name="Rodriguez M."/>
            <person name="Reina J.C."/>
            <person name="Bejar V."/>
            <person name="Llamas I."/>
        </authorList>
    </citation>
    <scope>NUCLEOTIDE SEQUENCE [LARGE SCALE GENOMIC DNA]</scope>
    <source>
        <strain evidence="2 3">N10</strain>
    </source>
</reference>
<dbReference type="Proteomes" id="UP000490800">
    <property type="component" value="Unassembled WGS sequence"/>
</dbReference>
<comment type="caution">
    <text evidence="2">The sequence shown here is derived from an EMBL/GenBank/DDBJ whole genome shotgun (WGS) entry which is preliminary data.</text>
</comment>
<feature type="transmembrane region" description="Helical" evidence="1">
    <location>
        <begin position="120"/>
        <end position="139"/>
    </location>
</feature>
<sequence>MMDHNVRHIIEDLLPLYTEGLLSEETTKWLEAQIQGNKEYEDLLRMSREPLPIAEIPAAADYESMMKNINRKLSLYQMLFIAISFFLAIRTSLLNESFGFVLWYTVLGVVTYLFYQEMKLVLFISLVPIFIWSLGDSISQMMSGSSGEASLSSFLMQSLLGAGLIALIHGLFAVIGALIGLLVLKIRKEGETG</sequence>
<evidence type="ECO:0000256" key="1">
    <source>
        <dbReference type="SAM" id="Phobius"/>
    </source>
</evidence>
<proteinExistence type="predicted"/>
<dbReference type="EMBL" id="RHLK01000011">
    <property type="protein sequence ID" value="MVP01303.1"/>
    <property type="molecule type" value="Genomic_DNA"/>
</dbReference>
<accession>A0A7X3FKC3</accession>
<feature type="transmembrane region" description="Helical" evidence="1">
    <location>
        <begin position="73"/>
        <end position="91"/>
    </location>
</feature>
<keyword evidence="1" id="KW-0472">Membrane</keyword>
<evidence type="ECO:0000313" key="2">
    <source>
        <dbReference type="EMBL" id="MVP01303.1"/>
    </source>
</evidence>
<evidence type="ECO:0000313" key="3">
    <source>
        <dbReference type="Proteomes" id="UP000490800"/>
    </source>
</evidence>
<name>A0A7X3FKC3_9BACL</name>
<evidence type="ECO:0008006" key="4">
    <source>
        <dbReference type="Google" id="ProtNLM"/>
    </source>
</evidence>
<keyword evidence="1" id="KW-1133">Transmembrane helix</keyword>
<feature type="transmembrane region" description="Helical" evidence="1">
    <location>
        <begin position="159"/>
        <end position="184"/>
    </location>
</feature>